<evidence type="ECO:0000256" key="6">
    <source>
        <dbReference type="ARBA" id="ARBA00023315"/>
    </source>
</evidence>
<dbReference type="EC" id="2.3.1.234" evidence="1"/>
<accession>A0A3S9MVR4</accession>
<dbReference type="CDD" id="cd24032">
    <property type="entry name" value="ASKHA_NBD_TsaB"/>
    <property type="match status" value="1"/>
</dbReference>
<evidence type="ECO:0000256" key="7">
    <source>
        <dbReference type="ARBA" id="ARBA00048117"/>
    </source>
</evidence>
<evidence type="ECO:0000259" key="8">
    <source>
        <dbReference type="Pfam" id="PF00814"/>
    </source>
</evidence>
<evidence type="ECO:0000313" key="10">
    <source>
        <dbReference type="Proteomes" id="UP000279600"/>
    </source>
</evidence>
<dbReference type="OrthoDB" id="9784166at2"/>
<evidence type="ECO:0000256" key="1">
    <source>
        <dbReference type="ARBA" id="ARBA00012156"/>
    </source>
</evidence>
<dbReference type="NCBIfam" id="TIGR03725">
    <property type="entry name" value="T6A_YeaZ"/>
    <property type="match status" value="1"/>
</dbReference>
<protein>
    <recommendedName>
        <fullName evidence="1">N(6)-L-threonylcarbamoyladenine synthase</fullName>
        <ecNumber evidence="1">2.3.1.234</ecNumber>
    </recommendedName>
</protein>
<dbReference type="InterPro" id="IPR017861">
    <property type="entry name" value="KAE1/TsaD"/>
</dbReference>
<sequence>MKPILCIETTSTNCSVALAVEGSLLPNNYGLKDCLDLLEDNSDNYQHGERLHIFIDEILKRNSIDRSDLTAVAISSGPGSYTGLRIGTAAAKGLCYALDIPLISIDTVNSLSVMLEPDQQASYVVPMIDARRMEVYTAVFQDHNLITPVNAMILDTNSYQDIRKGKDAVFIGSGATKFREFLQDNTNKYIDRLPSAIGMCSLAMAAHKKSDFVKEVAYYEPLYLKEFKAG</sequence>
<keyword evidence="5" id="KW-0408">Iron</keyword>
<keyword evidence="6" id="KW-0012">Acyltransferase</keyword>
<dbReference type="SUPFAM" id="SSF53067">
    <property type="entry name" value="Actin-like ATPase domain"/>
    <property type="match status" value="2"/>
</dbReference>
<dbReference type="GO" id="GO:0005829">
    <property type="term" value="C:cytosol"/>
    <property type="evidence" value="ECO:0007669"/>
    <property type="project" value="TreeGrafter"/>
</dbReference>
<keyword evidence="4" id="KW-0479">Metal-binding</keyword>
<dbReference type="GO" id="GO:0046872">
    <property type="term" value="F:metal ion binding"/>
    <property type="evidence" value="ECO:0007669"/>
    <property type="project" value="UniProtKB-KW"/>
</dbReference>
<evidence type="ECO:0000256" key="3">
    <source>
        <dbReference type="ARBA" id="ARBA00022694"/>
    </source>
</evidence>
<dbReference type="Proteomes" id="UP000279600">
    <property type="component" value="Chromosome"/>
</dbReference>
<dbReference type="InterPro" id="IPR000905">
    <property type="entry name" value="Gcp-like_dom"/>
</dbReference>
<comment type="catalytic activity">
    <reaction evidence="7">
        <text>L-threonylcarbamoyladenylate + adenosine(37) in tRNA = N(6)-L-threonylcarbamoyladenosine(37) in tRNA + AMP + H(+)</text>
        <dbReference type="Rhea" id="RHEA:37059"/>
        <dbReference type="Rhea" id="RHEA-COMP:10162"/>
        <dbReference type="Rhea" id="RHEA-COMP:10163"/>
        <dbReference type="ChEBI" id="CHEBI:15378"/>
        <dbReference type="ChEBI" id="CHEBI:73682"/>
        <dbReference type="ChEBI" id="CHEBI:74411"/>
        <dbReference type="ChEBI" id="CHEBI:74418"/>
        <dbReference type="ChEBI" id="CHEBI:456215"/>
        <dbReference type="EC" id="2.3.1.234"/>
    </reaction>
</comment>
<dbReference type="PRINTS" id="PR00789">
    <property type="entry name" value="OSIALOPTASE"/>
</dbReference>
<evidence type="ECO:0000256" key="2">
    <source>
        <dbReference type="ARBA" id="ARBA00022679"/>
    </source>
</evidence>
<keyword evidence="10" id="KW-1185">Reference proteome</keyword>
<evidence type="ECO:0000256" key="4">
    <source>
        <dbReference type="ARBA" id="ARBA00022723"/>
    </source>
</evidence>
<dbReference type="GO" id="GO:0061711">
    <property type="term" value="F:tRNA N(6)-L-threonylcarbamoyladenine synthase activity"/>
    <property type="evidence" value="ECO:0007669"/>
    <property type="project" value="UniProtKB-EC"/>
</dbReference>
<dbReference type="PANTHER" id="PTHR11735:SF11">
    <property type="entry name" value="TRNA THREONYLCARBAMOYLADENOSINE BIOSYNTHESIS PROTEIN TSAB"/>
    <property type="match status" value="1"/>
</dbReference>
<dbReference type="KEGG" id="noj:EJ995_03340"/>
<evidence type="ECO:0000256" key="5">
    <source>
        <dbReference type="ARBA" id="ARBA00023004"/>
    </source>
</evidence>
<organism evidence="9 10">
    <name type="scientific">Nonlabens ponticola</name>
    <dbReference type="NCBI Taxonomy" id="2496866"/>
    <lineage>
        <taxon>Bacteria</taxon>
        <taxon>Pseudomonadati</taxon>
        <taxon>Bacteroidota</taxon>
        <taxon>Flavobacteriia</taxon>
        <taxon>Flavobacteriales</taxon>
        <taxon>Flavobacteriaceae</taxon>
        <taxon>Nonlabens</taxon>
    </lineage>
</organism>
<dbReference type="EMBL" id="CP034549">
    <property type="protein sequence ID" value="AZQ43316.1"/>
    <property type="molecule type" value="Genomic_DNA"/>
</dbReference>
<name>A0A3S9MVR4_9FLAO</name>
<dbReference type="GO" id="GO:0002949">
    <property type="term" value="P:tRNA threonylcarbamoyladenosine modification"/>
    <property type="evidence" value="ECO:0007669"/>
    <property type="project" value="InterPro"/>
</dbReference>
<reference evidence="9 10" key="1">
    <citation type="submission" date="2018-12" db="EMBL/GenBank/DDBJ databases">
        <title>Complete genome of Nonlabens sp. MJ115.</title>
        <authorList>
            <person name="Choi H.S."/>
            <person name="Jung J."/>
        </authorList>
    </citation>
    <scope>NUCLEOTIDE SEQUENCE [LARGE SCALE GENOMIC DNA]</scope>
    <source>
        <strain evidence="9 10">MJ115</strain>
    </source>
</reference>
<evidence type="ECO:0000313" key="9">
    <source>
        <dbReference type="EMBL" id="AZQ43316.1"/>
    </source>
</evidence>
<proteinExistence type="predicted"/>
<dbReference type="AlphaFoldDB" id="A0A3S9MVR4"/>
<dbReference type="InterPro" id="IPR022496">
    <property type="entry name" value="T6A_TsaB"/>
</dbReference>
<dbReference type="Gene3D" id="3.30.420.40">
    <property type="match status" value="2"/>
</dbReference>
<dbReference type="RefSeq" id="WP_126445604.1">
    <property type="nucleotide sequence ID" value="NZ_CP034549.1"/>
</dbReference>
<dbReference type="PANTHER" id="PTHR11735">
    <property type="entry name" value="TRNA N6-ADENOSINE THREONYLCARBAMOYLTRANSFERASE"/>
    <property type="match status" value="1"/>
</dbReference>
<gene>
    <name evidence="9" type="primary">tsaB</name>
    <name evidence="9" type="ORF">EJ995_03340</name>
</gene>
<keyword evidence="2 9" id="KW-0808">Transferase</keyword>
<keyword evidence="3" id="KW-0819">tRNA processing</keyword>
<feature type="domain" description="Gcp-like" evidence="8">
    <location>
        <begin position="46"/>
        <end position="141"/>
    </location>
</feature>
<dbReference type="Pfam" id="PF00814">
    <property type="entry name" value="TsaD"/>
    <property type="match status" value="1"/>
</dbReference>
<dbReference type="InterPro" id="IPR043129">
    <property type="entry name" value="ATPase_NBD"/>
</dbReference>